<feature type="active site" evidence="20">
    <location>
        <position position="158"/>
    </location>
</feature>
<evidence type="ECO:0000256" key="19">
    <source>
        <dbReference type="ARBA" id="ARBA00048914"/>
    </source>
</evidence>
<dbReference type="InterPro" id="IPR016166">
    <property type="entry name" value="FAD-bd_PCMH"/>
</dbReference>
<accession>A0A520N713</accession>
<dbReference type="GO" id="GO:0051301">
    <property type="term" value="P:cell division"/>
    <property type="evidence" value="ECO:0007669"/>
    <property type="project" value="UniProtKB-KW"/>
</dbReference>
<dbReference type="Pfam" id="PF01565">
    <property type="entry name" value="FAD_binding_4"/>
    <property type="match status" value="1"/>
</dbReference>
<comment type="function">
    <text evidence="2 20">Cell wall formation.</text>
</comment>
<evidence type="ECO:0000256" key="20">
    <source>
        <dbReference type="HAMAP-Rule" id="MF_00037"/>
    </source>
</evidence>
<evidence type="ECO:0000313" key="23">
    <source>
        <dbReference type="Proteomes" id="UP000315283"/>
    </source>
</evidence>
<evidence type="ECO:0000256" key="14">
    <source>
        <dbReference type="ARBA" id="ARBA00022984"/>
    </source>
</evidence>
<dbReference type="UniPathway" id="UPA00219"/>
<comment type="cofactor">
    <cofactor evidence="1 20">
        <name>FAD</name>
        <dbReference type="ChEBI" id="CHEBI:57692"/>
    </cofactor>
</comment>
<keyword evidence="14 20" id="KW-0573">Peptidoglycan synthesis</keyword>
<keyword evidence="9 20" id="KW-0132">Cell division</keyword>
<evidence type="ECO:0000256" key="18">
    <source>
        <dbReference type="ARBA" id="ARBA00031026"/>
    </source>
</evidence>
<dbReference type="InterPro" id="IPR003170">
    <property type="entry name" value="MurB"/>
</dbReference>
<gene>
    <name evidence="20 22" type="primary">murB</name>
    <name evidence="22" type="ORF">EVA97_00155</name>
</gene>
<evidence type="ECO:0000259" key="21">
    <source>
        <dbReference type="PROSITE" id="PS51387"/>
    </source>
</evidence>
<feature type="active site" description="Proton donor" evidence="20">
    <location>
        <position position="231"/>
    </location>
</feature>
<keyword evidence="15 20" id="KW-0560">Oxidoreductase</keyword>
<reference evidence="22 23" key="1">
    <citation type="submission" date="2019-02" db="EMBL/GenBank/DDBJ databases">
        <title>Prokaryotic population dynamics and viral predation in marine succession experiment using metagenomics: the confinement effect.</title>
        <authorList>
            <person name="Haro-Moreno J.M."/>
            <person name="Rodriguez-Valera F."/>
            <person name="Lopez-Perez M."/>
        </authorList>
    </citation>
    <scope>NUCLEOTIDE SEQUENCE [LARGE SCALE GENOMIC DNA]</scope>
    <source>
        <strain evidence="22">MED-G164</strain>
    </source>
</reference>
<dbReference type="InterPro" id="IPR006094">
    <property type="entry name" value="Oxid_FAD_bind_N"/>
</dbReference>
<evidence type="ECO:0000256" key="15">
    <source>
        <dbReference type="ARBA" id="ARBA00023002"/>
    </source>
</evidence>
<dbReference type="InterPro" id="IPR011601">
    <property type="entry name" value="MurB_C"/>
</dbReference>
<dbReference type="SUPFAM" id="SSF56176">
    <property type="entry name" value="FAD-binding/transporter-associated domain-like"/>
    <property type="match status" value="1"/>
</dbReference>
<dbReference type="EMBL" id="SHBJ01000001">
    <property type="protein sequence ID" value="RZO29288.1"/>
    <property type="molecule type" value="Genomic_DNA"/>
</dbReference>
<dbReference type="InterPro" id="IPR016167">
    <property type="entry name" value="FAD-bd_PCMH_sub1"/>
</dbReference>
<keyword evidence="8 20" id="KW-0963">Cytoplasm</keyword>
<evidence type="ECO:0000313" key="22">
    <source>
        <dbReference type="EMBL" id="RZO29288.1"/>
    </source>
</evidence>
<sequence>MKIYNNQSLENSLNIKSVSKFFIEINNQDDFNDLYDFIKKENLPVLIIGEGTNLVLPDKFNGIAVKPIFNEISINKNNTISAGASVNWHKLVLNMIDNNIYGFENLSLIPGSVGAAPIQNIGAYGQEISNLIKEIHCYDYASGDFINYSKNQCKFTYRDSLFKNSNKIIYKVVFNSNNPKLLNFEYESIKNFINNNKVNSSELGLSEVSNLICNIRNKNLPDPNIIPNAGSFFKNAIVKKDVIRTDIFPLKDLIVWDLDDQYSKIGTARLIELIKDKLPYNKNVGLYKNHNLVLVTNSNASQGDVLNYAYQIKDIVFDTFNIMLEIEPQVVIN</sequence>
<evidence type="ECO:0000256" key="16">
    <source>
        <dbReference type="ARBA" id="ARBA00023306"/>
    </source>
</evidence>
<evidence type="ECO:0000256" key="13">
    <source>
        <dbReference type="ARBA" id="ARBA00022960"/>
    </source>
</evidence>
<evidence type="ECO:0000256" key="3">
    <source>
        <dbReference type="ARBA" id="ARBA00004496"/>
    </source>
</evidence>
<keyword evidence="10 20" id="KW-0285">Flavoprotein</keyword>
<proteinExistence type="inferred from homology"/>
<keyword evidence="16 20" id="KW-0131">Cell cycle</keyword>
<comment type="subcellular location">
    <subcellularLocation>
        <location evidence="3 20">Cytoplasm</location>
    </subcellularLocation>
</comment>
<evidence type="ECO:0000256" key="12">
    <source>
        <dbReference type="ARBA" id="ARBA00022857"/>
    </source>
</evidence>
<dbReference type="Proteomes" id="UP000315283">
    <property type="component" value="Unassembled WGS sequence"/>
</dbReference>
<evidence type="ECO:0000256" key="9">
    <source>
        <dbReference type="ARBA" id="ARBA00022618"/>
    </source>
</evidence>
<dbReference type="GO" id="GO:0008360">
    <property type="term" value="P:regulation of cell shape"/>
    <property type="evidence" value="ECO:0007669"/>
    <property type="project" value="UniProtKB-KW"/>
</dbReference>
<keyword evidence="11 20" id="KW-0274">FAD</keyword>
<organism evidence="22 23">
    <name type="scientific">SAR86 cluster bacterium</name>
    <dbReference type="NCBI Taxonomy" id="2030880"/>
    <lineage>
        <taxon>Bacteria</taxon>
        <taxon>Pseudomonadati</taxon>
        <taxon>Pseudomonadota</taxon>
        <taxon>Gammaproteobacteria</taxon>
        <taxon>SAR86 cluster</taxon>
    </lineage>
</organism>
<evidence type="ECO:0000256" key="7">
    <source>
        <dbReference type="ARBA" id="ARBA00015188"/>
    </source>
</evidence>
<keyword evidence="17 20" id="KW-0961">Cell wall biogenesis/degradation</keyword>
<dbReference type="PROSITE" id="PS51387">
    <property type="entry name" value="FAD_PCMH"/>
    <property type="match status" value="1"/>
</dbReference>
<feature type="active site" evidence="20">
    <location>
        <position position="327"/>
    </location>
</feature>
<evidence type="ECO:0000256" key="4">
    <source>
        <dbReference type="ARBA" id="ARBA00004752"/>
    </source>
</evidence>
<dbReference type="InterPro" id="IPR036318">
    <property type="entry name" value="FAD-bd_PCMH-like_sf"/>
</dbReference>
<protein>
    <recommendedName>
        <fullName evidence="7 20">UDP-N-acetylenolpyruvoylglucosamine reductase</fullName>
        <ecNumber evidence="6 20">1.3.1.98</ecNumber>
    </recommendedName>
    <alternativeName>
        <fullName evidence="18 20">UDP-N-acetylmuramate dehydrogenase</fullName>
    </alternativeName>
</protein>
<dbReference type="EC" id="1.3.1.98" evidence="6 20"/>
<dbReference type="InterPro" id="IPR036635">
    <property type="entry name" value="MurB_C_sf"/>
</dbReference>
<evidence type="ECO:0000256" key="2">
    <source>
        <dbReference type="ARBA" id="ARBA00003921"/>
    </source>
</evidence>
<name>A0A520N713_9GAMM</name>
<dbReference type="Gene3D" id="3.90.78.10">
    <property type="entry name" value="UDP-N-acetylenolpyruvoylglucosamine reductase, C-terminal domain"/>
    <property type="match status" value="1"/>
</dbReference>
<dbReference type="AlphaFoldDB" id="A0A520N713"/>
<evidence type="ECO:0000256" key="1">
    <source>
        <dbReference type="ARBA" id="ARBA00001974"/>
    </source>
</evidence>
<dbReference type="PANTHER" id="PTHR21071">
    <property type="entry name" value="UDP-N-ACETYLENOLPYRUVOYLGLUCOSAMINE REDUCTASE"/>
    <property type="match status" value="1"/>
</dbReference>
<evidence type="ECO:0000256" key="11">
    <source>
        <dbReference type="ARBA" id="ARBA00022827"/>
    </source>
</evidence>
<dbReference type="GO" id="GO:0071949">
    <property type="term" value="F:FAD binding"/>
    <property type="evidence" value="ECO:0007669"/>
    <property type="project" value="InterPro"/>
</dbReference>
<evidence type="ECO:0000256" key="17">
    <source>
        <dbReference type="ARBA" id="ARBA00023316"/>
    </source>
</evidence>
<keyword evidence="13 20" id="KW-0133">Cell shape</keyword>
<dbReference type="SUPFAM" id="SSF56194">
    <property type="entry name" value="Uridine diphospho-N-Acetylenolpyruvylglucosamine reductase, MurB, C-terminal domain"/>
    <property type="match status" value="1"/>
</dbReference>
<evidence type="ECO:0000256" key="10">
    <source>
        <dbReference type="ARBA" id="ARBA00022630"/>
    </source>
</evidence>
<dbReference type="GO" id="GO:0009252">
    <property type="term" value="P:peptidoglycan biosynthetic process"/>
    <property type="evidence" value="ECO:0007669"/>
    <property type="project" value="UniProtKB-UniRule"/>
</dbReference>
<dbReference type="GO" id="GO:0005829">
    <property type="term" value="C:cytosol"/>
    <property type="evidence" value="ECO:0007669"/>
    <property type="project" value="TreeGrafter"/>
</dbReference>
<comment type="pathway">
    <text evidence="4 20">Cell wall biogenesis; peptidoglycan biosynthesis.</text>
</comment>
<dbReference type="Gene3D" id="3.30.465.10">
    <property type="match status" value="1"/>
</dbReference>
<dbReference type="InterPro" id="IPR016169">
    <property type="entry name" value="FAD-bd_PCMH_sub2"/>
</dbReference>
<evidence type="ECO:0000256" key="8">
    <source>
        <dbReference type="ARBA" id="ARBA00022490"/>
    </source>
</evidence>
<comment type="catalytic activity">
    <reaction evidence="19 20">
        <text>UDP-N-acetyl-alpha-D-muramate + NADP(+) = UDP-N-acetyl-3-O-(1-carboxyvinyl)-alpha-D-glucosamine + NADPH + H(+)</text>
        <dbReference type="Rhea" id="RHEA:12248"/>
        <dbReference type="ChEBI" id="CHEBI:15378"/>
        <dbReference type="ChEBI" id="CHEBI:57783"/>
        <dbReference type="ChEBI" id="CHEBI:58349"/>
        <dbReference type="ChEBI" id="CHEBI:68483"/>
        <dbReference type="ChEBI" id="CHEBI:70757"/>
        <dbReference type="EC" id="1.3.1.98"/>
    </reaction>
</comment>
<dbReference type="GO" id="GO:0071555">
    <property type="term" value="P:cell wall organization"/>
    <property type="evidence" value="ECO:0007669"/>
    <property type="project" value="UniProtKB-KW"/>
</dbReference>
<keyword evidence="12 20" id="KW-0521">NADP</keyword>
<evidence type="ECO:0000256" key="5">
    <source>
        <dbReference type="ARBA" id="ARBA00010485"/>
    </source>
</evidence>
<evidence type="ECO:0000256" key="6">
    <source>
        <dbReference type="ARBA" id="ARBA00012518"/>
    </source>
</evidence>
<dbReference type="HAMAP" id="MF_00037">
    <property type="entry name" value="MurB"/>
    <property type="match status" value="1"/>
</dbReference>
<dbReference type="Gene3D" id="3.30.43.10">
    <property type="entry name" value="Uridine Diphospho-n-acetylenolpyruvylglucosamine Reductase, domain 2"/>
    <property type="match status" value="1"/>
</dbReference>
<dbReference type="Pfam" id="PF02873">
    <property type="entry name" value="MurB_C"/>
    <property type="match status" value="1"/>
</dbReference>
<comment type="caution">
    <text evidence="22">The sequence shown here is derived from an EMBL/GenBank/DDBJ whole genome shotgun (WGS) entry which is preliminary data.</text>
</comment>
<dbReference type="NCBIfam" id="TIGR00179">
    <property type="entry name" value="murB"/>
    <property type="match status" value="1"/>
</dbReference>
<feature type="domain" description="FAD-binding PCMH-type" evidence="21">
    <location>
        <begin position="15"/>
        <end position="253"/>
    </location>
</feature>
<dbReference type="PANTHER" id="PTHR21071:SF4">
    <property type="entry name" value="UDP-N-ACETYLENOLPYRUVOYLGLUCOSAMINE REDUCTASE"/>
    <property type="match status" value="1"/>
</dbReference>
<dbReference type="GO" id="GO:0008762">
    <property type="term" value="F:UDP-N-acetylmuramate dehydrogenase activity"/>
    <property type="evidence" value="ECO:0007669"/>
    <property type="project" value="UniProtKB-UniRule"/>
</dbReference>
<comment type="similarity">
    <text evidence="5 20">Belongs to the MurB family.</text>
</comment>